<dbReference type="PIRSF" id="PIRSF034303">
    <property type="entry name" value="DUF1694"/>
    <property type="match status" value="1"/>
</dbReference>
<organism evidence="1 2">
    <name type="scientific">Pilibacter termitis</name>
    <dbReference type="NCBI Taxonomy" id="263852"/>
    <lineage>
        <taxon>Bacteria</taxon>
        <taxon>Bacillati</taxon>
        <taxon>Bacillota</taxon>
        <taxon>Bacilli</taxon>
        <taxon>Lactobacillales</taxon>
        <taxon>Enterococcaceae</taxon>
        <taxon>Pilibacter</taxon>
    </lineage>
</organism>
<dbReference type="RefSeq" id="WP_078808376.1">
    <property type="nucleotide sequence ID" value="NZ_FUXI01000042.1"/>
</dbReference>
<keyword evidence="2" id="KW-1185">Reference proteome</keyword>
<reference evidence="1 2" key="1">
    <citation type="submission" date="2017-02" db="EMBL/GenBank/DDBJ databases">
        <authorList>
            <person name="Peterson S.W."/>
        </authorList>
    </citation>
    <scope>NUCLEOTIDE SEQUENCE [LARGE SCALE GENOMIC DNA]</scope>
    <source>
        <strain evidence="1 2">ATCC BAA-1030</strain>
    </source>
</reference>
<dbReference type="Gene3D" id="3.30.1330.30">
    <property type="match status" value="1"/>
</dbReference>
<dbReference type="Pfam" id="PF07997">
    <property type="entry name" value="DUF1694"/>
    <property type="match status" value="1"/>
</dbReference>
<sequence>MSSEVEKRLEYGRIGKPQIKKDELNKYMGNFRERVYLTMTVEQMRKEYYQKALIDRLDSGFSTTATLHIHAEIAKELQSIYTKIAKEKEIAFTFYSNNETIAPTTIGLVICSKEAVNIEHVDISEMYPNAESQFGNPKENETKKEGFFHKLFGK</sequence>
<name>A0A1T4R956_9ENTE</name>
<protein>
    <submittedName>
        <fullName evidence="1">Uncharacterized protein YueI</fullName>
    </submittedName>
</protein>
<proteinExistence type="predicted"/>
<dbReference type="InterPro" id="IPR012543">
    <property type="entry name" value="DUF1694"/>
</dbReference>
<dbReference type="Proteomes" id="UP000190328">
    <property type="component" value="Unassembled WGS sequence"/>
</dbReference>
<accession>A0A1T4R956</accession>
<dbReference type="InterPro" id="IPR029064">
    <property type="entry name" value="Ribosomal_eL30-like_sf"/>
</dbReference>
<dbReference type="AlphaFoldDB" id="A0A1T4R956"/>
<dbReference type="OrthoDB" id="95278at2"/>
<gene>
    <name evidence="1" type="ORF">SAMN02745116_02491</name>
</gene>
<dbReference type="STRING" id="263852.SAMN02745116_02491"/>
<evidence type="ECO:0000313" key="2">
    <source>
        <dbReference type="Proteomes" id="UP000190328"/>
    </source>
</evidence>
<evidence type="ECO:0000313" key="1">
    <source>
        <dbReference type="EMBL" id="SKA12455.1"/>
    </source>
</evidence>
<dbReference type="SUPFAM" id="SSF160515">
    <property type="entry name" value="YueI-like"/>
    <property type="match status" value="1"/>
</dbReference>
<dbReference type="EMBL" id="FUXI01000042">
    <property type="protein sequence ID" value="SKA12455.1"/>
    <property type="molecule type" value="Genomic_DNA"/>
</dbReference>